<dbReference type="Pfam" id="PF05210">
    <property type="entry name" value="Sprouty"/>
    <property type="match status" value="1"/>
</dbReference>
<name>A0A8K0G1R3_IGNLU</name>
<organism evidence="6 7">
    <name type="scientific">Ignelater luminosus</name>
    <name type="common">Cucubano</name>
    <name type="synonym">Pyrophorus luminosus</name>
    <dbReference type="NCBI Taxonomy" id="2038154"/>
    <lineage>
        <taxon>Eukaryota</taxon>
        <taxon>Metazoa</taxon>
        <taxon>Ecdysozoa</taxon>
        <taxon>Arthropoda</taxon>
        <taxon>Hexapoda</taxon>
        <taxon>Insecta</taxon>
        <taxon>Pterygota</taxon>
        <taxon>Neoptera</taxon>
        <taxon>Endopterygota</taxon>
        <taxon>Coleoptera</taxon>
        <taxon>Polyphaga</taxon>
        <taxon>Elateriformia</taxon>
        <taxon>Elateroidea</taxon>
        <taxon>Elateridae</taxon>
        <taxon>Agrypninae</taxon>
        <taxon>Pyrophorini</taxon>
        <taxon>Ignelater</taxon>
    </lineage>
</organism>
<feature type="region of interest" description="Disordered" evidence="4">
    <location>
        <begin position="187"/>
        <end position="209"/>
    </location>
</feature>
<feature type="region of interest" description="Disordered" evidence="4">
    <location>
        <begin position="159"/>
        <end position="178"/>
    </location>
</feature>
<dbReference type="AlphaFoldDB" id="A0A8K0G1R3"/>
<feature type="domain" description="WH1" evidence="5">
    <location>
        <begin position="2"/>
        <end position="128"/>
    </location>
</feature>
<dbReference type="Gene3D" id="2.30.29.30">
    <property type="entry name" value="Pleckstrin-homology domain (PH domain)/Phosphotyrosine-binding domain (PTB)"/>
    <property type="match status" value="1"/>
</dbReference>
<dbReference type="GO" id="GO:0005886">
    <property type="term" value="C:plasma membrane"/>
    <property type="evidence" value="ECO:0007669"/>
    <property type="project" value="UniProtKB-SubCell"/>
</dbReference>
<evidence type="ECO:0000256" key="1">
    <source>
        <dbReference type="ARBA" id="ARBA00004202"/>
    </source>
</evidence>
<comment type="caution">
    <text evidence="6">The sequence shown here is derived from an EMBL/GenBank/DDBJ whole genome shotgun (WGS) entry which is preliminary data.</text>
</comment>
<dbReference type="GO" id="GO:0019901">
    <property type="term" value="F:protein kinase binding"/>
    <property type="evidence" value="ECO:0007669"/>
    <property type="project" value="TreeGrafter"/>
</dbReference>
<evidence type="ECO:0000256" key="3">
    <source>
        <dbReference type="ARBA" id="ARBA00023136"/>
    </source>
</evidence>
<dbReference type="InterPro" id="IPR011993">
    <property type="entry name" value="PH-like_dom_sf"/>
</dbReference>
<gene>
    <name evidence="6" type="ORF">ILUMI_23586</name>
</gene>
<dbReference type="Proteomes" id="UP000801492">
    <property type="component" value="Unassembled WGS sequence"/>
</dbReference>
<dbReference type="PANTHER" id="PTHR11202">
    <property type="entry name" value="SPROUTY-RELATED, EVH1 DOMAIN-CONTAINING PROTEIN FAMILY MEMBER"/>
    <property type="match status" value="1"/>
</dbReference>
<comment type="subcellular location">
    <subcellularLocation>
        <location evidence="1">Cell membrane</location>
        <topology evidence="1">Peripheral membrane protein</topology>
    </subcellularLocation>
</comment>
<dbReference type="EMBL" id="VTPC01090604">
    <property type="protein sequence ID" value="KAF2882569.1"/>
    <property type="molecule type" value="Genomic_DNA"/>
</dbReference>
<evidence type="ECO:0000256" key="2">
    <source>
        <dbReference type="ARBA" id="ARBA00022475"/>
    </source>
</evidence>
<sequence length="382" mass="43087">MTEGYEDGYLVRVRAQVMSRDDSSGGWVPLGGGGLSNVSVRKRQRASPSAAPGQEVTKPKHDYLIYGIRISDQSIVLSCTIKKDFEYNKVMPTFHHWKTGDKKFGLTFQTAADARAFDKGVRTAVEELLDGLTDIYPLSPLHKHGKDVGDDEVFMTLNLPQEKDSRSSSDSSTKGTEHLHRMHYIGRDKLSETQQPTYDPGKGEKEKVSGDSYTYVQLRAMHEYIYPVVEDQKLPIARRDSSSPKKPSLDVMQTQQPPLPIKSKYAKPSRLQMRCRHCHELFSEDINPKGSCEYAPDCLKSTINAITCIECAQCVCYHCAADAEGDFAQHPCECTYDDNCSKRWLCLTFLSLFVPCLWFYPPLKFCHWCGIRCGICGGRHSM</sequence>
<dbReference type="GO" id="GO:0043409">
    <property type="term" value="P:negative regulation of MAPK cascade"/>
    <property type="evidence" value="ECO:0007669"/>
    <property type="project" value="TreeGrafter"/>
</dbReference>
<dbReference type="OrthoDB" id="5786858at2759"/>
<evidence type="ECO:0000256" key="4">
    <source>
        <dbReference type="SAM" id="MobiDB-lite"/>
    </source>
</evidence>
<dbReference type="Pfam" id="PF00568">
    <property type="entry name" value="WH1"/>
    <property type="match status" value="1"/>
</dbReference>
<evidence type="ECO:0000259" key="5">
    <source>
        <dbReference type="PROSITE" id="PS50229"/>
    </source>
</evidence>
<keyword evidence="7" id="KW-1185">Reference proteome</keyword>
<dbReference type="InterPro" id="IPR000697">
    <property type="entry name" value="WH1/EVH1_dom"/>
</dbReference>
<reference evidence="6" key="1">
    <citation type="submission" date="2019-08" db="EMBL/GenBank/DDBJ databases">
        <title>The genome of the North American firefly Photinus pyralis.</title>
        <authorList>
            <consortium name="Photinus pyralis genome working group"/>
            <person name="Fallon T.R."/>
            <person name="Sander Lower S.E."/>
            <person name="Weng J.-K."/>
        </authorList>
    </citation>
    <scope>NUCLEOTIDE SEQUENCE</scope>
    <source>
        <strain evidence="6">TRF0915ILg1</strain>
        <tissue evidence="6">Whole body</tissue>
    </source>
</reference>
<dbReference type="InterPro" id="IPR007875">
    <property type="entry name" value="Sprouty"/>
</dbReference>
<accession>A0A8K0G1R3</accession>
<dbReference type="PROSITE" id="PS51227">
    <property type="entry name" value="SPR"/>
    <property type="match status" value="1"/>
</dbReference>
<dbReference type="CDD" id="cd10574">
    <property type="entry name" value="EVH1_SPRED-like"/>
    <property type="match status" value="1"/>
</dbReference>
<dbReference type="SUPFAM" id="SSF50729">
    <property type="entry name" value="PH domain-like"/>
    <property type="match status" value="1"/>
</dbReference>
<dbReference type="InterPro" id="IPR041937">
    <property type="entry name" value="SPRE_EVH1"/>
</dbReference>
<evidence type="ECO:0000313" key="7">
    <source>
        <dbReference type="Proteomes" id="UP000801492"/>
    </source>
</evidence>
<keyword evidence="2" id="KW-1003">Cell membrane</keyword>
<proteinExistence type="predicted"/>
<dbReference type="FunFam" id="2.30.29.30:FF:000052">
    <property type="entry name" value="Sprouty-related, EVH1 domain containing 2"/>
    <property type="match status" value="1"/>
</dbReference>
<protein>
    <recommendedName>
        <fullName evidence="5">WH1 domain-containing protein</fullName>
    </recommendedName>
</protein>
<dbReference type="PANTHER" id="PTHR11202:SF3">
    <property type="entry name" value="SPROUTY-RELATED PROTEIN WITH EVH-1 DOMAIN, ISOFORM C"/>
    <property type="match status" value="1"/>
</dbReference>
<dbReference type="SMART" id="SM00461">
    <property type="entry name" value="WH1"/>
    <property type="match status" value="1"/>
</dbReference>
<dbReference type="PROSITE" id="PS50229">
    <property type="entry name" value="WH1"/>
    <property type="match status" value="1"/>
</dbReference>
<evidence type="ECO:0000313" key="6">
    <source>
        <dbReference type="EMBL" id="KAF2882569.1"/>
    </source>
</evidence>
<keyword evidence="3" id="KW-0472">Membrane</keyword>